<dbReference type="PROSITE" id="PS00059">
    <property type="entry name" value="ADH_ZINC"/>
    <property type="match status" value="1"/>
</dbReference>
<dbReference type="RefSeq" id="WP_344046806.1">
    <property type="nucleotide sequence ID" value="NZ_BAAAPB010000004.1"/>
</dbReference>
<evidence type="ECO:0000256" key="6">
    <source>
        <dbReference type="ARBA" id="ARBA00023002"/>
    </source>
</evidence>
<dbReference type="InterPro" id="IPR013149">
    <property type="entry name" value="ADH-like_C"/>
</dbReference>
<dbReference type="Proteomes" id="UP001500571">
    <property type="component" value="Unassembled WGS sequence"/>
</dbReference>
<dbReference type="Gene3D" id="3.40.50.720">
    <property type="entry name" value="NAD(P)-binding Rossmann-like Domain"/>
    <property type="match status" value="1"/>
</dbReference>
<evidence type="ECO:0000256" key="3">
    <source>
        <dbReference type="ARBA" id="ARBA00013190"/>
    </source>
</evidence>
<proteinExistence type="inferred from homology"/>
<dbReference type="CDD" id="cd05284">
    <property type="entry name" value="arabinose_DH_like"/>
    <property type="match status" value="1"/>
</dbReference>
<comment type="caution">
    <text evidence="11">The sequence shown here is derived from an EMBL/GenBank/DDBJ whole genome shotgun (WGS) entry which is preliminary data.</text>
</comment>
<evidence type="ECO:0000256" key="9">
    <source>
        <dbReference type="RuleBase" id="RU361277"/>
    </source>
</evidence>
<dbReference type="PANTHER" id="PTHR42940">
    <property type="entry name" value="ALCOHOL DEHYDROGENASE 1-RELATED"/>
    <property type="match status" value="1"/>
</dbReference>
<dbReference type="EC" id="1.1.1.1" evidence="3"/>
<dbReference type="EMBL" id="BAAAPB010000004">
    <property type="protein sequence ID" value="GAA1970285.1"/>
    <property type="molecule type" value="Genomic_DNA"/>
</dbReference>
<evidence type="ECO:0000256" key="4">
    <source>
        <dbReference type="ARBA" id="ARBA00022723"/>
    </source>
</evidence>
<dbReference type="PANTHER" id="PTHR42940:SF8">
    <property type="entry name" value="VACUOLAR PROTEIN SORTING-ASSOCIATED PROTEIN 11"/>
    <property type="match status" value="1"/>
</dbReference>
<comment type="catalytic activity">
    <reaction evidence="8">
        <text>a primary alcohol + NAD(+) = an aldehyde + NADH + H(+)</text>
        <dbReference type="Rhea" id="RHEA:10736"/>
        <dbReference type="ChEBI" id="CHEBI:15378"/>
        <dbReference type="ChEBI" id="CHEBI:15734"/>
        <dbReference type="ChEBI" id="CHEBI:17478"/>
        <dbReference type="ChEBI" id="CHEBI:57540"/>
        <dbReference type="ChEBI" id="CHEBI:57945"/>
        <dbReference type="EC" id="1.1.1.1"/>
    </reaction>
</comment>
<evidence type="ECO:0000259" key="10">
    <source>
        <dbReference type="SMART" id="SM00829"/>
    </source>
</evidence>
<keyword evidence="6" id="KW-0560">Oxidoreductase</keyword>
<organism evidence="11 12">
    <name type="scientific">Nocardioides panacihumi</name>
    <dbReference type="NCBI Taxonomy" id="400774"/>
    <lineage>
        <taxon>Bacteria</taxon>
        <taxon>Bacillati</taxon>
        <taxon>Actinomycetota</taxon>
        <taxon>Actinomycetes</taxon>
        <taxon>Propionibacteriales</taxon>
        <taxon>Nocardioidaceae</taxon>
        <taxon>Nocardioides</taxon>
    </lineage>
</organism>
<comment type="catalytic activity">
    <reaction evidence="7">
        <text>a secondary alcohol + NAD(+) = a ketone + NADH + H(+)</text>
        <dbReference type="Rhea" id="RHEA:10740"/>
        <dbReference type="ChEBI" id="CHEBI:15378"/>
        <dbReference type="ChEBI" id="CHEBI:17087"/>
        <dbReference type="ChEBI" id="CHEBI:35681"/>
        <dbReference type="ChEBI" id="CHEBI:57540"/>
        <dbReference type="ChEBI" id="CHEBI:57945"/>
        <dbReference type="EC" id="1.1.1.1"/>
    </reaction>
</comment>
<evidence type="ECO:0000256" key="1">
    <source>
        <dbReference type="ARBA" id="ARBA00001947"/>
    </source>
</evidence>
<dbReference type="SUPFAM" id="SSF51735">
    <property type="entry name" value="NAD(P)-binding Rossmann-fold domains"/>
    <property type="match status" value="1"/>
</dbReference>
<evidence type="ECO:0000256" key="8">
    <source>
        <dbReference type="ARBA" id="ARBA00049243"/>
    </source>
</evidence>
<feature type="domain" description="Enoyl reductase (ER)" evidence="10">
    <location>
        <begin position="2"/>
        <end position="347"/>
    </location>
</feature>
<dbReference type="InterPro" id="IPR020843">
    <property type="entry name" value="ER"/>
</dbReference>
<keyword evidence="12" id="KW-1185">Reference proteome</keyword>
<accession>A0ABN2RJP7</accession>
<comment type="cofactor">
    <cofactor evidence="1 9">
        <name>Zn(2+)</name>
        <dbReference type="ChEBI" id="CHEBI:29105"/>
    </cofactor>
</comment>
<evidence type="ECO:0000256" key="2">
    <source>
        <dbReference type="ARBA" id="ARBA00008072"/>
    </source>
</evidence>
<dbReference type="SUPFAM" id="SSF50129">
    <property type="entry name" value="GroES-like"/>
    <property type="match status" value="1"/>
</dbReference>
<dbReference type="Pfam" id="PF00107">
    <property type="entry name" value="ADH_zinc_N"/>
    <property type="match status" value="1"/>
</dbReference>
<evidence type="ECO:0000313" key="11">
    <source>
        <dbReference type="EMBL" id="GAA1970285.1"/>
    </source>
</evidence>
<evidence type="ECO:0000313" key="12">
    <source>
        <dbReference type="Proteomes" id="UP001500571"/>
    </source>
</evidence>
<evidence type="ECO:0000256" key="5">
    <source>
        <dbReference type="ARBA" id="ARBA00022833"/>
    </source>
</evidence>
<gene>
    <name evidence="11" type="ORF">GCM10009798_33780</name>
</gene>
<dbReference type="InterPro" id="IPR036291">
    <property type="entry name" value="NAD(P)-bd_dom_sf"/>
</dbReference>
<evidence type="ECO:0000256" key="7">
    <source>
        <dbReference type="ARBA" id="ARBA00049164"/>
    </source>
</evidence>
<reference evidence="11 12" key="1">
    <citation type="journal article" date="2019" name="Int. J. Syst. Evol. Microbiol.">
        <title>The Global Catalogue of Microorganisms (GCM) 10K type strain sequencing project: providing services to taxonomists for standard genome sequencing and annotation.</title>
        <authorList>
            <consortium name="The Broad Institute Genomics Platform"/>
            <consortium name="The Broad Institute Genome Sequencing Center for Infectious Disease"/>
            <person name="Wu L."/>
            <person name="Ma J."/>
        </authorList>
    </citation>
    <scope>NUCLEOTIDE SEQUENCE [LARGE SCALE GENOMIC DNA]</scope>
    <source>
        <strain evidence="11 12">JCM 15309</strain>
    </source>
</reference>
<dbReference type="SMART" id="SM00829">
    <property type="entry name" value="PKS_ER"/>
    <property type="match status" value="1"/>
</dbReference>
<dbReference type="Gene3D" id="3.90.180.10">
    <property type="entry name" value="Medium-chain alcohol dehydrogenases, catalytic domain"/>
    <property type="match status" value="1"/>
</dbReference>
<name>A0ABN2RJP7_9ACTN</name>
<comment type="similarity">
    <text evidence="2 9">Belongs to the zinc-containing alcohol dehydrogenase family.</text>
</comment>
<dbReference type="InterPro" id="IPR011032">
    <property type="entry name" value="GroES-like_sf"/>
</dbReference>
<sequence>MRALRLLEWKTEPALVEIQRPTAGPGEVVIRVGGAGACRSDLTVMRDYDSDRRPWRLPFTLGHETAGWVAEIGEGVRSFEVDQPVVVYAPWGCGRCPSCSLGLETYCQHKDRTAAPGGGAGLGRDGGMAEFMRVPDAERHLVALPAGLEPRRAAPLADAGLTAYHAVARSWDKLRPGSVAVVIGVGGLGHLAIQILKATTATTVVAVDLEATAVELATRVGADHALPGGPRVAELVRDLAGPRGAEVVLDFVGSQDSLDLARSLVGPLSDLTIVGLARGTVPVGFPTIDYEVSVQTSYWGSSRELVEVVDLAARGLIDVETCEYSLEDAAQAYVDLAQGRVRGRAVVIPGTRS</sequence>
<keyword evidence="4 9" id="KW-0479">Metal-binding</keyword>
<protein>
    <recommendedName>
        <fullName evidence="3">alcohol dehydrogenase</fullName>
        <ecNumber evidence="3">1.1.1.1</ecNumber>
    </recommendedName>
</protein>
<keyword evidence="5 9" id="KW-0862">Zinc</keyword>
<dbReference type="InterPro" id="IPR002328">
    <property type="entry name" value="ADH_Zn_CS"/>
</dbReference>
<dbReference type="InterPro" id="IPR013154">
    <property type="entry name" value="ADH-like_N"/>
</dbReference>
<dbReference type="Pfam" id="PF08240">
    <property type="entry name" value="ADH_N"/>
    <property type="match status" value="1"/>
</dbReference>